<evidence type="ECO:0000256" key="2">
    <source>
        <dbReference type="ARBA" id="ARBA00006679"/>
    </source>
</evidence>
<keyword evidence="5 7" id="KW-1133">Transmembrane helix</keyword>
<sequence>MTFQTDNHATPRLIIPALESVYATLSPLVVTYMRIIAGIAFLVHGWPKITNPMGAVGMVESLGFYPGALWSPLLAGTEVFGGMLLVLGLLTRPAAVATSIVLCVTTYFHWIVRSEGFPGAEKSLLWLGLTAYFAVHGGGRYSLDRLIGRQF</sequence>
<evidence type="ECO:0000256" key="6">
    <source>
        <dbReference type="ARBA" id="ARBA00023136"/>
    </source>
</evidence>
<dbReference type="InterPro" id="IPR051907">
    <property type="entry name" value="DoxX-like_oxidoreductase"/>
</dbReference>
<keyword evidence="3" id="KW-1003">Cell membrane</keyword>
<feature type="transmembrane region" description="Helical" evidence="7">
    <location>
        <begin position="21"/>
        <end position="43"/>
    </location>
</feature>
<evidence type="ECO:0000256" key="7">
    <source>
        <dbReference type="SAM" id="Phobius"/>
    </source>
</evidence>
<gene>
    <name evidence="8" type="ORF">ACFSCT_08470</name>
</gene>
<dbReference type="PANTHER" id="PTHR33452:SF1">
    <property type="entry name" value="INNER MEMBRANE PROTEIN YPHA-RELATED"/>
    <property type="match status" value="1"/>
</dbReference>
<evidence type="ECO:0000313" key="9">
    <source>
        <dbReference type="Proteomes" id="UP001597213"/>
    </source>
</evidence>
<proteinExistence type="inferred from homology"/>
<dbReference type="RefSeq" id="WP_379141856.1">
    <property type="nucleotide sequence ID" value="NZ_JBHUEN010000021.1"/>
</dbReference>
<dbReference type="PANTHER" id="PTHR33452">
    <property type="entry name" value="OXIDOREDUCTASE CATD-RELATED"/>
    <property type="match status" value="1"/>
</dbReference>
<evidence type="ECO:0000256" key="3">
    <source>
        <dbReference type="ARBA" id="ARBA00022475"/>
    </source>
</evidence>
<evidence type="ECO:0000256" key="5">
    <source>
        <dbReference type="ARBA" id="ARBA00022989"/>
    </source>
</evidence>
<accession>A0ABW4R7P6</accession>
<feature type="transmembrane region" description="Helical" evidence="7">
    <location>
        <begin position="124"/>
        <end position="143"/>
    </location>
</feature>
<evidence type="ECO:0000313" key="8">
    <source>
        <dbReference type="EMBL" id="MFD1881745.1"/>
    </source>
</evidence>
<comment type="subcellular location">
    <subcellularLocation>
        <location evidence="1">Cell membrane</location>
        <topology evidence="1">Multi-pass membrane protein</topology>
    </subcellularLocation>
</comment>
<dbReference type="InterPro" id="IPR032808">
    <property type="entry name" value="DoxX"/>
</dbReference>
<name>A0ABW4R7P6_9RHOB</name>
<dbReference type="EMBL" id="JBHUEN010000021">
    <property type="protein sequence ID" value="MFD1881745.1"/>
    <property type="molecule type" value="Genomic_DNA"/>
</dbReference>
<keyword evidence="9" id="KW-1185">Reference proteome</keyword>
<keyword evidence="6 7" id="KW-0472">Membrane</keyword>
<feature type="transmembrane region" description="Helical" evidence="7">
    <location>
        <begin position="63"/>
        <end position="87"/>
    </location>
</feature>
<dbReference type="Pfam" id="PF07681">
    <property type="entry name" value="DoxX"/>
    <property type="match status" value="1"/>
</dbReference>
<evidence type="ECO:0000256" key="1">
    <source>
        <dbReference type="ARBA" id="ARBA00004651"/>
    </source>
</evidence>
<feature type="transmembrane region" description="Helical" evidence="7">
    <location>
        <begin position="94"/>
        <end position="112"/>
    </location>
</feature>
<comment type="caution">
    <text evidence="8">The sequence shown here is derived from an EMBL/GenBank/DDBJ whole genome shotgun (WGS) entry which is preliminary data.</text>
</comment>
<keyword evidence="4 7" id="KW-0812">Transmembrane</keyword>
<comment type="similarity">
    <text evidence="2">Belongs to the DoxX family.</text>
</comment>
<organism evidence="8 9">
    <name type="scientific">Paracoccus pacificus</name>
    <dbReference type="NCBI Taxonomy" id="1463598"/>
    <lineage>
        <taxon>Bacteria</taxon>
        <taxon>Pseudomonadati</taxon>
        <taxon>Pseudomonadota</taxon>
        <taxon>Alphaproteobacteria</taxon>
        <taxon>Rhodobacterales</taxon>
        <taxon>Paracoccaceae</taxon>
        <taxon>Paracoccus</taxon>
    </lineage>
</organism>
<reference evidence="9" key="1">
    <citation type="journal article" date="2019" name="Int. J. Syst. Evol. Microbiol.">
        <title>The Global Catalogue of Microorganisms (GCM) 10K type strain sequencing project: providing services to taxonomists for standard genome sequencing and annotation.</title>
        <authorList>
            <consortium name="The Broad Institute Genomics Platform"/>
            <consortium name="The Broad Institute Genome Sequencing Center for Infectious Disease"/>
            <person name="Wu L."/>
            <person name="Ma J."/>
        </authorList>
    </citation>
    <scope>NUCLEOTIDE SEQUENCE [LARGE SCALE GENOMIC DNA]</scope>
    <source>
        <strain evidence="9">CCUG 56029</strain>
    </source>
</reference>
<protein>
    <submittedName>
        <fullName evidence="8">DoxX family protein</fullName>
    </submittedName>
</protein>
<evidence type="ECO:0000256" key="4">
    <source>
        <dbReference type="ARBA" id="ARBA00022692"/>
    </source>
</evidence>
<dbReference type="Proteomes" id="UP001597213">
    <property type="component" value="Unassembled WGS sequence"/>
</dbReference>